<reference evidence="2" key="2">
    <citation type="journal article" date="2021" name="PeerJ">
        <title>Extensive microbial diversity within the chicken gut microbiome revealed by metagenomics and culture.</title>
        <authorList>
            <person name="Gilroy R."/>
            <person name="Ravi A."/>
            <person name="Getino M."/>
            <person name="Pursley I."/>
            <person name="Horton D.L."/>
            <person name="Alikhan N.F."/>
            <person name="Baker D."/>
            <person name="Gharbi K."/>
            <person name="Hall N."/>
            <person name="Watson M."/>
            <person name="Adriaenssens E.M."/>
            <person name="Foster-Nyarko E."/>
            <person name="Jarju S."/>
            <person name="Secka A."/>
            <person name="Antonio M."/>
            <person name="Oren A."/>
            <person name="Chaudhuri R.R."/>
            <person name="La Ragione R."/>
            <person name="Hildebrand F."/>
            <person name="Pallen M.J."/>
        </authorList>
    </citation>
    <scope>NUCLEOTIDE SEQUENCE</scope>
    <source>
        <strain evidence="2">13361</strain>
    </source>
</reference>
<protein>
    <submittedName>
        <fullName evidence="2">Helix-turn-helix domain-containing protein</fullName>
    </submittedName>
</protein>
<feature type="non-terminal residue" evidence="2">
    <location>
        <position position="37"/>
    </location>
</feature>
<evidence type="ECO:0000259" key="1">
    <source>
        <dbReference type="Pfam" id="PF13936"/>
    </source>
</evidence>
<proteinExistence type="predicted"/>
<dbReference type="Proteomes" id="UP000886796">
    <property type="component" value="Unassembled WGS sequence"/>
</dbReference>
<name>A0A9D0Z0Z9_9FIRM</name>
<feature type="domain" description="Transposase IS30-like HTH" evidence="1">
    <location>
        <begin position="2"/>
        <end position="36"/>
    </location>
</feature>
<evidence type="ECO:0000313" key="3">
    <source>
        <dbReference type="Proteomes" id="UP000886796"/>
    </source>
</evidence>
<evidence type="ECO:0000313" key="2">
    <source>
        <dbReference type="EMBL" id="HIQ67013.1"/>
    </source>
</evidence>
<sequence>MSYTHFTLKEREYLQKLFLENKSIREIALTLGRSPSS</sequence>
<accession>A0A9D0Z0Z9</accession>
<comment type="caution">
    <text evidence="2">The sequence shown here is derived from an EMBL/GenBank/DDBJ whole genome shotgun (WGS) entry which is preliminary data.</text>
</comment>
<reference evidence="2" key="1">
    <citation type="submission" date="2020-10" db="EMBL/GenBank/DDBJ databases">
        <authorList>
            <person name="Gilroy R."/>
        </authorList>
    </citation>
    <scope>NUCLEOTIDE SEQUENCE</scope>
    <source>
        <strain evidence="2">13361</strain>
    </source>
</reference>
<gene>
    <name evidence="2" type="ORF">IAB74_00685</name>
</gene>
<dbReference type="EMBL" id="DVFK01000010">
    <property type="protein sequence ID" value="HIQ67013.1"/>
    <property type="molecule type" value="Genomic_DNA"/>
</dbReference>
<organism evidence="2 3">
    <name type="scientific">Candidatus Faecousia excrementigallinarum</name>
    <dbReference type="NCBI Taxonomy" id="2840806"/>
    <lineage>
        <taxon>Bacteria</taxon>
        <taxon>Bacillati</taxon>
        <taxon>Bacillota</taxon>
        <taxon>Clostridia</taxon>
        <taxon>Eubacteriales</taxon>
        <taxon>Oscillospiraceae</taxon>
        <taxon>Faecousia</taxon>
    </lineage>
</organism>
<dbReference type="AlphaFoldDB" id="A0A9D0Z0Z9"/>
<dbReference type="InterPro" id="IPR025246">
    <property type="entry name" value="IS30-like_HTH"/>
</dbReference>
<dbReference type="Pfam" id="PF13936">
    <property type="entry name" value="HTH_38"/>
    <property type="match status" value="1"/>
</dbReference>